<dbReference type="AlphaFoldDB" id="A0A2J0Q0V9"/>
<dbReference type="KEGG" id="ehm:AB284_18195"/>
<dbReference type="Proteomes" id="UP000476281">
    <property type="component" value="Unassembled WGS sequence"/>
</dbReference>
<evidence type="ECO:0000313" key="4">
    <source>
        <dbReference type="Proteomes" id="UP000476281"/>
    </source>
</evidence>
<gene>
    <name evidence="2" type="ORF">B9Q30_10085</name>
    <name evidence="1" type="ORF">F9C29_19445</name>
</gene>
<dbReference type="STRING" id="301102.BFV66_07050"/>
<accession>A0A2J0Q0V9</accession>
<evidence type="ECO:0000313" key="1">
    <source>
        <dbReference type="EMBL" id="KAB2510108.1"/>
    </source>
</evidence>
<organism evidence="2 3">
    <name type="scientific">Enterobacter hormaechei</name>
    <dbReference type="NCBI Taxonomy" id="158836"/>
    <lineage>
        <taxon>Bacteria</taxon>
        <taxon>Pseudomonadati</taxon>
        <taxon>Pseudomonadota</taxon>
        <taxon>Gammaproteobacteria</taxon>
        <taxon>Enterobacterales</taxon>
        <taxon>Enterobacteriaceae</taxon>
        <taxon>Enterobacter</taxon>
        <taxon>Enterobacter cloacae complex</taxon>
    </lineage>
</organism>
<dbReference type="Proteomes" id="UP000229974">
    <property type="component" value="Unassembled WGS sequence"/>
</dbReference>
<evidence type="ECO:0000313" key="2">
    <source>
        <dbReference type="EMBL" id="PJD86242.1"/>
    </source>
</evidence>
<protein>
    <submittedName>
        <fullName evidence="2">Glyceraldehyde-3-phosphate dehydrogenase</fullName>
    </submittedName>
</protein>
<evidence type="ECO:0000313" key="3">
    <source>
        <dbReference type="Proteomes" id="UP000229974"/>
    </source>
</evidence>
<name>A0A2J0Q0V9_9ENTR</name>
<sequence>MAFSFRQPRKIPCDGAGVNICLRCTKNRRKSATCMSMICQQIVRIYRSKNKQIIIKFLR</sequence>
<comment type="caution">
    <text evidence="2">The sequence shown here is derived from an EMBL/GenBank/DDBJ whole genome shotgun (WGS) entry which is preliminary data.</text>
</comment>
<dbReference type="EMBL" id="NEEW01000005">
    <property type="protein sequence ID" value="PJD86242.1"/>
    <property type="molecule type" value="Genomic_DNA"/>
</dbReference>
<reference evidence="1 4" key="2">
    <citation type="submission" date="2019-09" db="EMBL/GenBank/DDBJ databases">
        <title>Reversal of blaTEM antimicrobial resistance by CRISPR-Cas9 in clinical E. coli and other Enterobacteriaceae strains.</title>
        <authorList>
            <person name="Tagliaferri T."/>
            <person name="Guimaraes N."/>
            <person name="Pereira M."/>
            <person name="Felicori L."/>
            <person name="Horz H.-P."/>
            <person name="Santos S."/>
            <person name="Mendes T."/>
        </authorList>
    </citation>
    <scope>NUCLEOTIDE SEQUENCE [LARGE SCALE GENOMIC DNA]</scope>
    <source>
        <strain evidence="1 4">E2_blaTEM_MG</strain>
    </source>
</reference>
<reference evidence="2 3" key="1">
    <citation type="journal article" date="2017" name="J. Antimicrob. Chemother.">
        <title>Characterization of the population structure, drug resistance mechanisms and plasmids of the community-associated Enterobacter cloacae complex in China.</title>
        <authorList>
            <person name="Zhou K."/>
            <person name="Yu W."/>
            <person name="Cao X."/>
            <person name="Shen P."/>
            <person name="Lu H."/>
            <person name="Luo Q."/>
            <person name="Rossen J.W.A."/>
            <person name="Xiao Y."/>
        </authorList>
    </citation>
    <scope>NUCLEOTIDE SEQUENCE [LARGE SCALE GENOMIC DNA]</scope>
    <source>
        <strain evidence="2 3">ECC904</strain>
    </source>
</reference>
<proteinExistence type="predicted"/>
<dbReference type="EMBL" id="WBSZ01000795">
    <property type="protein sequence ID" value="KAB2510108.1"/>
    <property type="molecule type" value="Genomic_DNA"/>
</dbReference>